<feature type="region of interest" description="Disordered" evidence="1">
    <location>
        <begin position="548"/>
        <end position="572"/>
    </location>
</feature>
<comment type="caution">
    <text evidence="2">The sequence shown here is derived from an EMBL/GenBank/DDBJ whole genome shotgun (WGS) entry which is preliminary data.</text>
</comment>
<dbReference type="RefSeq" id="XP_060327409.1">
    <property type="nucleotide sequence ID" value="XM_060480885.1"/>
</dbReference>
<evidence type="ECO:0000313" key="3">
    <source>
        <dbReference type="Proteomes" id="UP001175211"/>
    </source>
</evidence>
<feature type="compositionally biased region" description="Basic and acidic residues" evidence="1">
    <location>
        <begin position="550"/>
        <end position="561"/>
    </location>
</feature>
<accession>A0AA39K1N7</accession>
<sequence length="572" mass="63491">MDPSPRTTHLPGRVLPSSIRCDRTQPEPSSSSSSPTSLPLTPLPVSPKPASPKRPCSPDTDSDDEIMSLNVPQTTNNGIARVITGTSSKNCLKITDGKLTHATFQWFLTAAQNWRKAYHPTVAETEIMPYLTPGFCDNPCLDDFYYQNSKHHNKLTPSKFIEVLWTRLYGTYWYLDVCHVLDNLQQGEGSFADLYDTIGSQNCLLEGNQKDALNKLKRAHTNAFQSNSAVTAPISSSHAFPPFPSHTYSAPFYNPNIAALSASSQPQFQVQPTLQYTGGQIRLAPRFNELEKWLMFFLAHFCINCCFPFQNHHKSDNICDPCPTAGYKIQDVNFINHWVQAHPNGFENCHVPDPNVTPRQPRMITNKDIVHAMAHVQANNSSVPQFFLNFVQTHAHSSVASSSNAVPLGQLSHVTPIQPIPQNFVAPIIHSHSFPPSNELAPAFPDMKAPSRPPLWAPSHAAHMPQFSNCTVVGVDGEDNGYIDVDSGNYDEPLFPPAHNVRPWHSCSSLSSSLLHGHHVADVLLHPAQVEHLEHGRWAETEPLWLPSGQHDHSGSRDVSWKAHTPAHSCRT</sequence>
<organism evidence="2 3">
    <name type="scientific">Armillaria tabescens</name>
    <name type="common">Ringless honey mushroom</name>
    <name type="synonym">Agaricus tabescens</name>
    <dbReference type="NCBI Taxonomy" id="1929756"/>
    <lineage>
        <taxon>Eukaryota</taxon>
        <taxon>Fungi</taxon>
        <taxon>Dikarya</taxon>
        <taxon>Basidiomycota</taxon>
        <taxon>Agaricomycotina</taxon>
        <taxon>Agaricomycetes</taxon>
        <taxon>Agaricomycetidae</taxon>
        <taxon>Agaricales</taxon>
        <taxon>Marasmiineae</taxon>
        <taxon>Physalacriaceae</taxon>
        <taxon>Desarmillaria</taxon>
    </lineage>
</organism>
<dbReference type="GeneID" id="85364433"/>
<proteinExistence type="predicted"/>
<feature type="compositionally biased region" description="Pro residues" evidence="1">
    <location>
        <begin position="41"/>
        <end position="52"/>
    </location>
</feature>
<keyword evidence="3" id="KW-1185">Reference proteome</keyword>
<reference evidence="2" key="1">
    <citation type="submission" date="2023-06" db="EMBL/GenBank/DDBJ databases">
        <authorList>
            <consortium name="Lawrence Berkeley National Laboratory"/>
            <person name="Ahrendt S."/>
            <person name="Sahu N."/>
            <person name="Indic B."/>
            <person name="Wong-Bajracharya J."/>
            <person name="Merenyi Z."/>
            <person name="Ke H.-M."/>
            <person name="Monk M."/>
            <person name="Kocsube S."/>
            <person name="Drula E."/>
            <person name="Lipzen A."/>
            <person name="Balint B."/>
            <person name="Henrissat B."/>
            <person name="Andreopoulos B."/>
            <person name="Martin F.M."/>
            <person name="Harder C.B."/>
            <person name="Rigling D."/>
            <person name="Ford K.L."/>
            <person name="Foster G.D."/>
            <person name="Pangilinan J."/>
            <person name="Papanicolaou A."/>
            <person name="Barry K."/>
            <person name="LaButti K."/>
            <person name="Viragh M."/>
            <person name="Koriabine M."/>
            <person name="Yan M."/>
            <person name="Riley R."/>
            <person name="Champramary S."/>
            <person name="Plett K.L."/>
            <person name="Tsai I.J."/>
            <person name="Slot J."/>
            <person name="Sipos G."/>
            <person name="Plett J."/>
            <person name="Nagy L.G."/>
            <person name="Grigoriev I.V."/>
        </authorList>
    </citation>
    <scope>NUCLEOTIDE SEQUENCE</scope>
    <source>
        <strain evidence="2">CCBAS 213</strain>
    </source>
</reference>
<evidence type="ECO:0000256" key="1">
    <source>
        <dbReference type="SAM" id="MobiDB-lite"/>
    </source>
</evidence>
<feature type="region of interest" description="Disordered" evidence="1">
    <location>
        <begin position="1"/>
        <end position="70"/>
    </location>
</feature>
<protein>
    <submittedName>
        <fullName evidence="2">Uncharacterized protein</fullName>
    </submittedName>
</protein>
<evidence type="ECO:0000313" key="2">
    <source>
        <dbReference type="EMBL" id="KAK0450538.1"/>
    </source>
</evidence>
<gene>
    <name evidence="2" type="ORF">EV420DRAFT_1766618</name>
</gene>
<name>A0AA39K1N7_ARMTA</name>
<feature type="compositionally biased region" description="Low complexity" evidence="1">
    <location>
        <begin position="26"/>
        <end position="40"/>
    </location>
</feature>
<dbReference type="AlphaFoldDB" id="A0AA39K1N7"/>
<dbReference type="Proteomes" id="UP001175211">
    <property type="component" value="Unassembled WGS sequence"/>
</dbReference>
<dbReference type="EMBL" id="JAUEPS010000035">
    <property type="protein sequence ID" value="KAK0450538.1"/>
    <property type="molecule type" value="Genomic_DNA"/>
</dbReference>